<dbReference type="EMBL" id="GBRH01182821">
    <property type="protein sequence ID" value="JAE15075.1"/>
    <property type="molecule type" value="Transcribed_RNA"/>
</dbReference>
<reference evidence="1" key="1">
    <citation type="submission" date="2014-09" db="EMBL/GenBank/DDBJ databases">
        <authorList>
            <person name="Magalhaes I.L.F."/>
            <person name="Oliveira U."/>
            <person name="Santos F.R."/>
            <person name="Vidigal T.H.D.A."/>
            <person name="Brescovit A.D."/>
            <person name="Santos A.J."/>
        </authorList>
    </citation>
    <scope>NUCLEOTIDE SEQUENCE</scope>
    <source>
        <tissue evidence="1">Shoot tissue taken approximately 20 cm above the soil surface</tissue>
    </source>
</reference>
<name>A0A0A9FQI6_ARUDO</name>
<evidence type="ECO:0000313" key="1">
    <source>
        <dbReference type="EMBL" id="JAE15075.1"/>
    </source>
</evidence>
<proteinExistence type="predicted"/>
<protein>
    <submittedName>
        <fullName evidence="1">Uncharacterized protein</fullName>
    </submittedName>
</protein>
<accession>A0A0A9FQI6</accession>
<sequence length="37" mass="4314">MVMMQMQQDTDKNIDGSYKLFKQLYVRFTLAIAQGTV</sequence>
<reference evidence="1" key="2">
    <citation type="journal article" date="2015" name="Data Brief">
        <title>Shoot transcriptome of the giant reed, Arundo donax.</title>
        <authorList>
            <person name="Barrero R.A."/>
            <person name="Guerrero F.D."/>
            <person name="Moolhuijzen P."/>
            <person name="Goolsby J.A."/>
            <person name="Tidwell J."/>
            <person name="Bellgard S.E."/>
            <person name="Bellgard M.I."/>
        </authorList>
    </citation>
    <scope>NUCLEOTIDE SEQUENCE</scope>
    <source>
        <tissue evidence="1">Shoot tissue taken approximately 20 cm above the soil surface</tissue>
    </source>
</reference>
<dbReference type="AlphaFoldDB" id="A0A0A9FQI6"/>
<organism evidence="1">
    <name type="scientific">Arundo donax</name>
    <name type="common">Giant reed</name>
    <name type="synonym">Donax arundinaceus</name>
    <dbReference type="NCBI Taxonomy" id="35708"/>
    <lineage>
        <taxon>Eukaryota</taxon>
        <taxon>Viridiplantae</taxon>
        <taxon>Streptophyta</taxon>
        <taxon>Embryophyta</taxon>
        <taxon>Tracheophyta</taxon>
        <taxon>Spermatophyta</taxon>
        <taxon>Magnoliopsida</taxon>
        <taxon>Liliopsida</taxon>
        <taxon>Poales</taxon>
        <taxon>Poaceae</taxon>
        <taxon>PACMAD clade</taxon>
        <taxon>Arundinoideae</taxon>
        <taxon>Arundineae</taxon>
        <taxon>Arundo</taxon>
    </lineage>
</organism>